<keyword evidence="2 11" id="KW-0808">Transferase</keyword>
<dbReference type="PROSITE" id="PS50878">
    <property type="entry name" value="RT_POL"/>
    <property type="match status" value="1"/>
</dbReference>
<dbReference type="InterPro" id="IPR051083">
    <property type="entry name" value="GrpII_Intron_Splice-Mob/Def"/>
</dbReference>
<dbReference type="EC" id="2.7.7.49" evidence="1"/>
<keyword evidence="5" id="KW-0460">Magnesium</keyword>
<sequence>MSKTKSFSISRRLVSLAYQQVRSNKGAGGIDGISLETFHKAYKDHLYKLWNRMSSGSYMPPPIKLKEIPKKGGGLRPLGIPTISDRIAQSIVRGLLEPGLEQVFHEDSYGYRRGKSAIQALSRARERCWNQNWVVDVDIKGYYDNIPHDLLMKAVRLHCKSGWILLYLERWLKAPLQRSDGTIEERTKGVPQGSVIGPVLANLYLHYSMDKWLEKIYRHCPFERYADDAIIHCGSMREATELKAALSERLEACGLELHPEKTHVVYCKDSNRRQRGSSKMSFDFLGYTFKPRLAQNSQRGVWFTNWLPAVSTRSMRSMNEKMGKWEVLKRTTNTLQEVAAEINPVVTGWINYYSKFYKTKLVSYMHIVNVKLASWARRKYKHLRASEMKAIRWLHGVSMRQPRLFAHWALLGSKPTI</sequence>
<evidence type="ECO:0000256" key="1">
    <source>
        <dbReference type="ARBA" id="ARBA00012493"/>
    </source>
</evidence>
<evidence type="ECO:0000256" key="2">
    <source>
        <dbReference type="ARBA" id="ARBA00022679"/>
    </source>
</evidence>
<feature type="domain" description="Reverse transcriptase" evidence="10">
    <location>
        <begin position="49"/>
        <end position="289"/>
    </location>
</feature>
<reference evidence="11 12" key="1">
    <citation type="submission" date="2021-04" db="EMBL/GenBank/DDBJ databases">
        <title>Chitinophaga sp. nov., isolated from the rhizosphere soil.</title>
        <authorList>
            <person name="He S."/>
        </authorList>
    </citation>
    <scope>NUCLEOTIDE SEQUENCE [LARGE SCALE GENOMIC DNA]</scope>
    <source>
        <strain evidence="11 12">2R12</strain>
    </source>
</reference>
<evidence type="ECO:0000313" key="11">
    <source>
        <dbReference type="EMBL" id="MBS0032477.1"/>
    </source>
</evidence>
<dbReference type="EMBL" id="JAGTXB010000045">
    <property type="protein sequence ID" value="MBS0032477.1"/>
    <property type="molecule type" value="Genomic_DNA"/>
</dbReference>
<dbReference type="InterPro" id="IPR000477">
    <property type="entry name" value="RT_dom"/>
</dbReference>
<dbReference type="InterPro" id="IPR000123">
    <property type="entry name" value="Reverse_transcriptase_msDNA"/>
</dbReference>
<comment type="catalytic activity">
    <reaction evidence="9">
        <text>DNA(n) + a 2'-deoxyribonucleoside 5'-triphosphate = DNA(n+1) + diphosphate</text>
        <dbReference type="Rhea" id="RHEA:22508"/>
        <dbReference type="Rhea" id="RHEA-COMP:17339"/>
        <dbReference type="Rhea" id="RHEA-COMP:17340"/>
        <dbReference type="ChEBI" id="CHEBI:33019"/>
        <dbReference type="ChEBI" id="CHEBI:61560"/>
        <dbReference type="ChEBI" id="CHEBI:173112"/>
        <dbReference type="EC" id="2.7.7.49"/>
    </reaction>
</comment>
<dbReference type="GO" id="GO:0003964">
    <property type="term" value="F:RNA-directed DNA polymerase activity"/>
    <property type="evidence" value="ECO:0007669"/>
    <property type="project" value="UniProtKB-KW"/>
</dbReference>
<dbReference type="PRINTS" id="PR00866">
    <property type="entry name" value="RNADNAPOLMS"/>
</dbReference>
<evidence type="ECO:0000256" key="7">
    <source>
        <dbReference type="ARBA" id="ARBA00023118"/>
    </source>
</evidence>
<name>A0ABS5JCX9_9BACT</name>
<comment type="caution">
    <text evidence="11">The sequence shown here is derived from an EMBL/GenBank/DDBJ whole genome shotgun (WGS) entry which is preliminary data.</text>
</comment>
<evidence type="ECO:0000256" key="5">
    <source>
        <dbReference type="ARBA" id="ARBA00022842"/>
    </source>
</evidence>
<keyword evidence="4" id="KW-0479">Metal-binding</keyword>
<evidence type="ECO:0000313" key="12">
    <source>
        <dbReference type="Proteomes" id="UP000676386"/>
    </source>
</evidence>
<evidence type="ECO:0000256" key="8">
    <source>
        <dbReference type="ARBA" id="ARBA00034120"/>
    </source>
</evidence>
<keyword evidence="12" id="KW-1185">Reference proteome</keyword>
<dbReference type="InterPro" id="IPR013597">
    <property type="entry name" value="Mat_intron_G2"/>
</dbReference>
<dbReference type="Proteomes" id="UP000676386">
    <property type="component" value="Unassembled WGS sequence"/>
</dbReference>
<dbReference type="Pfam" id="PF00078">
    <property type="entry name" value="RVT_1"/>
    <property type="match status" value="1"/>
</dbReference>
<dbReference type="NCBIfam" id="TIGR04416">
    <property type="entry name" value="group_II_RT_mat"/>
    <property type="match status" value="1"/>
</dbReference>
<evidence type="ECO:0000259" key="10">
    <source>
        <dbReference type="PROSITE" id="PS50878"/>
    </source>
</evidence>
<evidence type="ECO:0000256" key="6">
    <source>
        <dbReference type="ARBA" id="ARBA00022918"/>
    </source>
</evidence>
<keyword evidence="3 11" id="KW-0548">Nucleotidyltransferase</keyword>
<keyword evidence="7" id="KW-0051">Antiviral defense</keyword>
<accession>A0ABS5JCX9</accession>
<protein>
    <recommendedName>
        <fullName evidence="1">RNA-directed DNA polymerase</fullName>
        <ecNumber evidence="1">2.7.7.49</ecNumber>
    </recommendedName>
</protein>
<evidence type="ECO:0000256" key="9">
    <source>
        <dbReference type="ARBA" id="ARBA00048173"/>
    </source>
</evidence>
<gene>
    <name evidence="11" type="primary">ltrA</name>
    <name evidence="11" type="ORF">KE626_34425</name>
</gene>
<dbReference type="CDD" id="cd01651">
    <property type="entry name" value="RT_G2_intron"/>
    <property type="match status" value="1"/>
</dbReference>
<organism evidence="11 12">
    <name type="scientific">Chitinophaga hostae</name>
    <dbReference type="NCBI Taxonomy" id="2831022"/>
    <lineage>
        <taxon>Bacteria</taxon>
        <taxon>Pseudomonadati</taxon>
        <taxon>Bacteroidota</taxon>
        <taxon>Chitinophagia</taxon>
        <taxon>Chitinophagales</taxon>
        <taxon>Chitinophagaceae</taxon>
        <taxon>Chitinophaga</taxon>
    </lineage>
</organism>
<dbReference type="PANTHER" id="PTHR34047">
    <property type="entry name" value="NUCLEAR INTRON MATURASE 1, MITOCHONDRIAL-RELATED"/>
    <property type="match status" value="1"/>
</dbReference>
<dbReference type="SUPFAM" id="SSF56672">
    <property type="entry name" value="DNA/RNA polymerases"/>
    <property type="match status" value="1"/>
</dbReference>
<comment type="similarity">
    <text evidence="8">Belongs to the bacterial reverse transcriptase family.</text>
</comment>
<dbReference type="Pfam" id="PF08388">
    <property type="entry name" value="GIIM"/>
    <property type="match status" value="1"/>
</dbReference>
<dbReference type="InterPro" id="IPR030931">
    <property type="entry name" value="Group_II_RT_mat"/>
</dbReference>
<dbReference type="InterPro" id="IPR043502">
    <property type="entry name" value="DNA/RNA_pol_sf"/>
</dbReference>
<dbReference type="RefSeq" id="WP_211977689.1">
    <property type="nucleotide sequence ID" value="NZ_JAGTXB010000045.1"/>
</dbReference>
<evidence type="ECO:0000256" key="4">
    <source>
        <dbReference type="ARBA" id="ARBA00022723"/>
    </source>
</evidence>
<dbReference type="PANTHER" id="PTHR34047:SF3">
    <property type="entry name" value="BLR2052 PROTEIN"/>
    <property type="match status" value="1"/>
</dbReference>
<keyword evidence="6 11" id="KW-0695">RNA-directed DNA polymerase</keyword>
<proteinExistence type="inferred from homology"/>
<evidence type="ECO:0000256" key="3">
    <source>
        <dbReference type="ARBA" id="ARBA00022695"/>
    </source>
</evidence>